<organism evidence="2 3">
    <name type="scientific">Actinomadura rubrisoli</name>
    <dbReference type="NCBI Taxonomy" id="2530368"/>
    <lineage>
        <taxon>Bacteria</taxon>
        <taxon>Bacillati</taxon>
        <taxon>Actinomycetota</taxon>
        <taxon>Actinomycetes</taxon>
        <taxon>Streptosporangiales</taxon>
        <taxon>Thermomonosporaceae</taxon>
        <taxon>Actinomadura</taxon>
    </lineage>
</organism>
<sequence length="332" mass="36266">MTVSPVVRETEHTITVPAPADTVYDLIADAGRWPAIFTPTVHVQYLDTAPDGEERLRIWAFAGGGTDVRGWVSRRALDFEARRVAFRQTEPAPPVAAMRGEWLVSPSGAESSEVAFRHWFSAAGDDPGILDKIEEVVDRNSRAELDSLRRAAAQRHRLADLIVDFEDEVFIAAPARKVYDFLARAGDWPELIPHVARVELTEDAAGVQILEMDTRESAGDPDRTEVHTTVSARVLLPPDSIVYKQTALPDFLSAHVGSWVLREDKRGVTAVARHTVVLKEEAITRVLGPGGTAAKAGDLVRRSIGANSVATLRRARELTEGAEGAEGKESAR</sequence>
<gene>
    <name evidence="2" type="ORF">E1298_33940</name>
</gene>
<proteinExistence type="predicted"/>
<dbReference type="Pfam" id="PF03364">
    <property type="entry name" value="Polyketide_cyc"/>
    <property type="match status" value="1"/>
</dbReference>
<evidence type="ECO:0000313" key="3">
    <source>
        <dbReference type="Proteomes" id="UP000294513"/>
    </source>
</evidence>
<dbReference type="Gene3D" id="3.30.530.20">
    <property type="match status" value="2"/>
</dbReference>
<dbReference type="InterPro" id="IPR005031">
    <property type="entry name" value="COQ10_START"/>
</dbReference>
<dbReference type="InterPro" id="IPR023393">
    <property type="entry name" value="START-like_dom_sf"/>
</dbReference>
<evidence type="ECO:0000259" key="1">
    <source>
        <dbReference type="Pfam" id="PF03364"/>
    </source>
</evidence>
<dbReference type="SUPFAM" id="SSF55961">
    <property type="entry name" value="Bet v1-like"/>
    <property type="match status" value="2"/>
</dbReference>
<reference evidence="2 3" key="1">
    <citation type="submission" date="2019-03" db="EMBL/GenBank/DDBJ databases">
        <title>Draft genome sequences of novel Actinobacteria.</title>
        <authorList>
            <person name="Sahin N."/>
            <person name="Ay H."/>
            <person name="Saygin H."/>
        </authorList>
    </citation>
    <scope>NUCLEOTIDE SEQUENCE [LARGE SCALE GENOMIC DNA]</scope>
    <source>
        <strain evidence="2 3">H3C3</strain>
    </source>
</reference>
<feature type="domain" description="Coenzyme Q-binding protein COQ10 START" evidence="1">
    <location>
        <begin position="171"/>
        <end position="289"/>
    </location>
</feature>
<dbReference type="EMBL" id="SMKU01000257">
    <property type="protein sequence ID" value="TDD73459.1"/>
    <property type="molecule type" value="Genomic_DNA"/>
</dbReference>
<evidence type="ECO:0000313" key="2">
    <source>
        <dbReference type="EMBL" id="TDD73459.1"/>
    </source>
</evidence>
<dbReference type="AlphaFoldDB" id="A0A4R5AP74"/>
<dbReference type="Proteomes" id="UP000294513">
    <property type="component" value="Unassembled WGS sequence"/>
</dbReference>
<dbReference type="OrthoDB" id="3419705at2"/>
<accession>A0A4R5AP74</accession>
<protein>
    <submittedName>
        <fullName evidence="2">Cyclase</fullName>
    </submittedName>
</protein>
<dbReference type="InterPro" id="IPR019587">
    <property type="entry name" value="Polyketide_cyclase/dehydratase"/>
</dbReference>
<keyword evidence="3" id="KW-1185">Reference proteome</keyword>
<name>A0A4R5AP74_9ACTN</name>
<dbReference type="RefSeq" id="WP_131900633.1">
    <property type="nucleotide sequence ID" value="NZ_SMKU01000257.1"/>
</dbReference>
<dbReference type="Pfam" id="PF10604">
    <property type="entry name" value="Polyketide_cyc2"/>
    <property type="match status" value="1"/>
</dbReference>
<dbReference type="CDD" id="cd08861">
    <property type="entry name" value="OtcD1_ARO-CYC_like"/>
    <property type="match status" value="2"/>
</dbReference>
<comment type="caution">
    <text evidence="2">The sequence shown here is derived from an EMBL/GenBank/DDBJ whole genome shotgun (WGS) entry which is preliminary data.</text>
</comment>